<proteinExistence type="predicted"/>
<accession>A0A2D4HU01</accession>
<reference evidence="2" key="2">
    <citation type="submission" date="2017-11" db="EMBL/GenBank/DDBJ databases">
        <title>Coralsnake Venomics: Analyses of Venom Gland Transcriptomes and Proteomes of Six Brazilian Taxa.</title>
        <authorList>
            <person name="Aird S.D."/>
            <person name="Jorge da Silva N."/>
            <person name="Qiu L."/>
            <person name="Villar-Briones A."/>
            <person name="Aparecida-Saddi V."/>
            <person name="Campos-Telles M.P."/>
            <person name="Grau M."/>
            <person name="Mikheyev A.S."/>
        </authorList>
    </citation>
    <scope>NUCLEOTIDE SEQUENCE</scope>
    <source>
        <tissue evidence="2">Venom_gland</tissue>
    </source>
</reference>
<dbReference type="AlphaFoldDB" id="A0A2D4HU01"/>
<feature type="compositionally biased region" description="Basic and acidic residues" evidence="1">
    <location>
        <begin position="142"/>
        <end position="166"/>
    </location>
</feature>
<feature type="region of interest" description="Disordered" evidence="1">
    <location>
        <begin position="53"/>
        <end position="115"/>
    </location>
</feature>
<evidence type="ECO:0000256" key="1">
    <source>
        <dbReference type="SAM" id="MobiDB-lite"/>
    </source>
</evidence>
<organism evidence="2">
    <name type="scientific">Micrurus lemniscatus lemniscatus</name>
    <dbReference type="NCBI Taxonomy" id="129467"/>
    <lineage>
        <taxon>Eukaryota</taxon>
        <taxon>Metazoa</taxon>
        <taxon>Chordata</taxon>
        <taxon>Craniata</taxon>
        <taxon>Vertebrata</taxon>
        <taxon>Euteleostomi</taxon>
        <taxon>Lepidosauria</taxon>
        <taxon>Squamata</taxon>
        <taxon>Bifurcata</taxon>
        <taxon>Unidentata</taxon>
        <taxon>Episquamata</taxon>
        <taxon>Toxicofera</taxon>
        <taxon>Serpentes</taxon>
        <taxon>Colubroidea</taxon>
        <taxon>Elapidae</taxon>
        <taxon>Elapinae</taxon>
        <taxon>Micrurus</taxon>
    </lineage>
</organism>
<evidence type="ECO:0000313" key="2">
    <source>
        <dbReference type="EMBL" id="LAA75452.1"/>
    </source>
</evidence>
<protein>
    <submittedName>
        <fullName evidence="2">Uncharacterized protein</fullName>
    </submittedName>
</protein>
<feature type="region of interest" description="Disordered" evidence="1">
    <location>
        <begin position="140"/>
        <end position="166"/>
    </location>
</feature>
<dbReference type="EMBL" id="IACK01055788">
    <property type="protein sequence ID" value="LAA75452.1"/>
    <property type="molecule type" value="Transcribed_RNA"/>
</dbReference>
<reference evidence="2" key="1">
    <citation type="submission" date="2017-07" db="EMBL/GenBank/DDBJ databases">
        <authorList>
            <person name="Mikheyev A."/>
            <person name="Grau M."/>
        </authorList>
    </citation>
    <scope>NUCLEOTIDE SEQUENCE</scope>
    <source>
        <tissue evidence="2">Venom_gland</tissue>
    </source>
</reference>
<name>A0A2D4HU01_MICLE</name>
<sequence>MISPTLSPFMSPRSPSFRESLIFGLSCQTHRRPTSRSISRNASISSIPVGCKEEPASFIDPTETSASVPRSPSRRPRSPPKSSAIWPKADAPQLRTGLAGPGAQEHQQRSQTHGFFSDSGEGFLFLFAQLSQMKLSKSFLGKHKESPVMGKEKQDQTKKMDDRWHP</sequence>